<dbReference type="Proteomes" id="UP000036938">
    <property type="component" value="Unassembled WGS sequence"/>
</dbReference>
<dbReference type="Gene3D" id="2.70.70.10">
    <property type="entry name" value="Glucose Permease (Domain IIA)"/>
    <property type="match status" value="1"/>
</dbReference>
<proteinExistence type="predicted"/>
<feature type="region of interest" description="Disordered" evidence="1">
    <location>
        <begin position="329"/>
        <end position="352"/>
    </location>
</feature>
<evidence type="ECO:0000313" key="2">
    <source>
        <dbReference type="EMBL" id="KNG93828.1"/>
    </source>
</evidence>
<dbReference type="PATRIC" id="fig|1317121.7.peg.3021"/>
<dbReference type="OrthoDB" id="9809144at2"/>
<protein>
    <submittedName>
        <fullName evidence="2">Peptidase M23B</fullName>
    </submittedName>
</protein>
<dbReference type="AlphaFoldDB" id="A0A0L1JQZ5"/>
<dbReference type="InterPro" id="IPR011055">
    <property type="entry name" value="Dup_hybrid_motif"/>
</dbReference>
<evidence type="ECO:0000313" key="3">
    <source>
        <dbReference type="Proteomes" id="UP000036938"/>
    </source>
</evidence>
<organism evidence="2 3">
    <name type="scientific">Pseudaestuariivita atlantica</name>
    <dbReference type="NCBI Taxonomy" id="1317121"/>
    <lineage>
        <taxon>Bacteria</taxon>
        <taxon>Pseudomonadati</taxon>
        <taxon>Pseudomonadota</taxon>
        <taxon>Alphaproteobacteria</taxon>
        <taxon>Rhodobacterales</taxon>
        <taxon>Paracoccaceae</taxon>
        <taxon>Pseudaestuariivita</taxon>
    </lineage>
</organism>
<evidence type="ECO:0000256" key="1">
    <source>
        <dbReference type="SAM" id="MobiDB-lite"/>
    </source>
</evidence>
<dbReference type="RefSeq" id="WP_050531033.1">
    <property type="nucleotide sequence ID" value="NZ_AQQZ01000004.1"/>
</dbReference>
<keyword evidence="3" id="KW-1185">Reference proteome</keyword>
<comment type="caution">
    <text evidence="2">The sequence shown here is derived from an EMBL/GenBank/DDBJ whole genome shotgun (WGS) entry which is preliminary data.</text>
</comment>
<dbReference type="EMBL" id="AQQZ01000004">
    <property type="protein sequence ID" value="KNG93828.1"/>
    <property type="molecule type" value="Genomic_DNA"/>
</dbReference>
<dbReference type="STRING" id="1317121.ATO11_11710"/>
<reference evidence="2 3" key="1">
    <citation type="journal article" date="2015" name="Int. J. Syst. Evol. Microbiol.">
        <title>Aestuariivita atlantica sp. nov., isolated from deep sea sediment of the Atlantic Ocean.</title>
        <authorList>
            <person name="Li G."/>
            <person name="Lai Q."/>
            <person name="Du Y."/>
            <person name="Liu X."/>
            <person name="Sun F."/>
            <person name="Shao Z."/>
        </authorList>
    </citation>
    <scope>NUCLEOTIDE SEQUENCE [LARGE SCALE GENOMIC DNA]</scope>
    <source>
        <strain evidence="2 3">22II-S11-z3</strain>
    </source>
</reference>
<dbReference type="SUPFAM" id="SSF51261">
    <property type="entry name" value="Duplicated hybrid motif"/>
    <property type="match status" value="1"/>
</dbReference>
<accession>A0A0L1JQZ5</accession>
<sequence length="379" mass="39827">MRLGWALCLWLGVGLGFGGPAVAQEAEEIAAAATRAADRLSEATDALEAAKGARDRVRALTGAVQSYEAGLAALRDGLRAATIEERRLALKLDAQRAELAQLLGVLQSMGDNARPTALLHPSGALGTARAGMLVSDVVPALDARAQAVAADLTRVRDMRAVRQKAAADLQAGLAQVQEARVALSQALADRVDLPRRFIEDPARTAALLAATDTLDAFATQIRSVARNEVPGSLPSVLHRKGRLPMPVQGVILRRAGEADAAGITRPGIVMATRPQALVTTPVAATIRYRGPLLDYGLVMILEPQADLMFVLAGMEVVYGETGEVVPAGTPVGRMGGTPADLSSQGREGAGTDRTETLYIEVREGQSPVDPQTWFAQDKG</sequence>
<gene>
    <name evidence="2" type="ORF">ATO11_11710</name>
</gene>
<name>A0A0L1JQZ5_9RHOB</name>